<dbReference type="KEGG" id="alj:G8D99_02920"/>
<name>A0A6G8S235_9GAMM</name>
<organism evidence="1 2">
    <name type="scientific">Acinetobacter lanii</name>
    <dbReference type="NCBI Taxonomy" id="2715163"/>
    <lineage>
        <taxon>Bacteria</taxon>
        <taxon>Pseudomonadati</taxon>
        <taxon>Pseudomonadota</taxon>
        <taxon>Gammaproteobacteria</taxon>
        <taxon>Moraxellales</taxon>
        <taxon>Moraxellaceae</taxon>
        <taxon>Acinetobacter</taxon>
    </lineage>
</organism>
<reference evidence="1 2" key="1">
    <citation type="submission" date="2020-03" db="EMBL/GenBank/DDBJ databases">
        <authorList>
            <person name="Zhu W."/>
        </authorList>
    </citation>
    <scope>NUCLEOTIDE SEQUENCE [LARGE SCALE GENOMIC DNA]</scope>
    <source>
        <strain evidence="1 2">185</strain>
    </source>
</reference>
<proteinExistence type="predicted"/>
<accession>A0A6G8S235</accession>
<protein>
    <submittedName>
        <fullName evidence="1">Uncharacterized protein</fullName>
    </submittedName>
</protein>
<gene>
    <name evidence="1" type="ORF">G8D99_02920</name>
</gene>
<dbReference type="EMBL" id="CP049916">
    <property type="protein sequence ID" value="QIO08078.1"/>
    <property type="molecule type" value="Genomic_DNA"/>
</dbReference>
<evidence type="ECO:0000313" key="2">
    <source>
        <dbReference type="Proteomes" id="UP000501939"/>
    </source>
</evidence>
<dbReference type="Proteomes" id="UP000501939">
    <property type="component" value="Chromosome"/>
</dbReference>
<sequence>MSKGIILYIVEGKHESSVNNQIRLLTNNNEDILPSGPSLVYGTCLYGLFKKVEEFLSTEEDFHIFHLLDHFQKRQENKNFPFNEIKKDDISEIYLIFDYDPHVGNYDENKIKKMCEVFSDEFHLGKLFINYPMVEVFRHCYKIIKCGQSILESRSPLPIVELENYKSHVAQCEPKQINIDCSETIKNVFKETILKSNHIVNSISHYPENKDSITQKLILDKQLSFKDDFYLLSGIPLLIHHYHRDDFLRKYLSI</sequence>
<dbReference type="AlphaFoldDB" id="A0A6G8S235"/>
<keyword evidence="2" id="KW-1185">Reference proteome</keyword>
<dbReference type="RefSeq" id="WP_166322477.1">
    <property type="nucleotide sequence ID" value="NZ_CP049916.1"/>
</dbReference>
<evidence type="ECO:0000313" key="1">
    <source>
        <dbReference type="EMBL" id="QIO08078.1"/>
    </source>
</evidence>